<feature type="compositionally biased region" description="Basic residues" evidence="1">
    <location>
        <begin position="101"/>
        <end position="110"/>
    </location>
</feature>
<proteinExistence type="predicted"/>
<name>A0A499VB14_9ACTN</name>
<organism evidence="2 3">
    <name type="scientific">Streptomyces antimycoticus</name>
    <dbReference type="NCBI Taxonomy" id="68175"/>
    <lineage>
        <taxon>Bacteria</taxon>
        <taxon>Bacillati</taxon>
        <taxon>Actinomycetota</taxon>
        <taxon>Actinomycetes</taxon>
        <taxon>Kitasatosporales</taxon>
        <taxon>Streptomycetaceae</taxon>
        <taxon>Streptomyces</taxon>
        <taxon>Streptomyces violaceusniger group</taxon>
    </lineage>
</organism>
<evidence type="ECO:0000313" key="3">
    <source>
        <dbReference type="Proteomes" id="UP000463951"/>
    </source>
</evidence>
<evidence type="ECO:0008006" key="4">
    <source>
        <dbReference type="Google" id="ProtNLM"/>
    </source>
</evidence>
<reference evidence="2 3" key="1">
    <citation type="journal article" date="2020" name="Int. J. Syst. Evol. Microbiol.">
        <title>Reclassification of Streptomyces castelarensis and Streptomyces sporoclivatus as later heterotypic synonyms of Streptomyces antimycoticus.</title>
        <authorList>
            <person name="Komaki H."/>
            <person name="Tamura T."/>
        </authorList>
    </citation>
    <scope>NUCLEOTIDE SEQUENCE [LARGE SCALE GENOMIC DNA]</scope>
    <source>
        <strain evidence="2 3">NBRC 100767</strain>
    </source>
</reference>
<evidence type="ECO:0000256" key="1">
    <source>
        <dbReference type="SAM" id="MobiDB-lite"/>
    </source>
</evidence>
<gene>
    <name evidence="2" type="ORF">SSPO_089070</name>
</gene>
<accession>A0A499VB14</accession>
<feature type="region of interest" description="Disordered" evidence="1">
    <location>
        <begin position="87"/>
        <end position="139"/>
    </location>
</feature>
<dbReference type="EMBL" id="AP019620">
    <property type="protein sequence ID" value="BBJ46189.1"/>
    <property type="molecule type" value="Genomic_DNA"/>
</dbReference>
<sequence length="191" mass="20883">MVNPPDPDPAASSELVERAVTKFLPRVMPILVLMLVVNQMDRTNVGFVQDDLKADIGIGSAAYGLGAGLFDGQHQRRPLRALRGLAARHRRRVLPASRQRPERRRSRRPRPRPDRLRVTPARPPGTVCSGRDGPVEPQRRTAVAVSTRSSAGLGQRSPEAGVGTARVTWIFSRNISSSTRGAISCCHRSLS</sequence>
<dbReference type="Proteomes" id="UP000463951">
    <property type="component" value="Chromosome"/>
</dbReference>
<dbReference type="AlphaFoldDB" id="A0A499VB14"/>
<protein>
    <recommendedName>
        <fullName evidence="4">Major facilitator superfamily (MFS) profile domain-containing protein</fullName>
    </recommendedName>
</protein>
<evidence type="ECO:0000313" key="2">
    <source>
        <dbReference type="EMBL" id="BBJ46189.1"/>
    </source>
</evidence>